<keyword evidence="3" id="KW-1185">Reference proteome</keyword>
<proteinExistence type="predicted"/>
<evidence type="ECO:0000313" key="3">
    <source>
        <dbReference type="Proteomes" id="UP000070121"/>
    </source>
</evidence>
<dbReference type="PANTHER" id="PTHR33112:SF16">
    <property type="entry name" value="HETEROKARYON INCOMPATIBILITY DOMAIN-CONTAINING PROTEIN"/>
    <property type="match status" value="1"/>
</dbReference>
<dbReference type="Pfam" id="PF06985">
    <property type="entry name" value="HET"/>
    <property type="match status" value="1"/>
</dbReference>
<gene>
    <name evidence="2" type="ORF">CSAL01_07862</name>
</gene>
<accession>A0A135T0E1</accession>
<dbReference type="PANTHER" id="PTHR33112">
    <property type="entry name" value="DOMAIN PROTEIN, PUTATIVE-RELATED"/>
    <property type="match status" value="1"/>
</dbReference>
<reference evidence="2 3" key="1">
    <citation type="submission" date="2014-02" db="EMBL/GenBank/DDBJ databases">
        <title>The genome sequence of Colletotrichum salicis CBS 607.94.</title>
        <authorList>
            <person name="Baroncelli R."/>
            <person name="Thon M.R."/>
        </authorList>
    </citation>
    <scope>NUCLEOTIDE SEQUENCE [LARGE SCALE GENOMIC DNA]</scope>
    <source>
        <strain evidence="2 3">CBS 607.94</strain>
    </source>
</reference>
<name>A0A135T0E1_9PEZI</name>
<sequence length="593" mass="66663">MGSFVCLHSARNLCDLCGVYKHVVEAVVDGHLPSLFQGARNATERDQVLNEVVVGSIGIITANTEESMNLFMKGSRIRVSLLVDPEEQSDFRVWINGYEKIGFLKETRFGPSTDSDRSFSRAQQWLRQCLENHDCGESRGSFQPCRLLNLHGNRVRLIETTEASDFQGPYVCLSHRWGDANTSRLISTTDNIHNHMKGIEWSNIPKTFQDAIVICRRLGVDYLWIDTLCILQEFPGMSDEKKRVASTDFAAENSVMARISQSSYFTIYGSVSTSMASSIFSPKLYGSHQIKNLANAEEWWAGILRQYTMRRLAKEEDKLPALSGLAQLYHQLTRDTYLAGLWKASFPHCLCWYNTAQAGTYTMKLGIGRRSRTPRVHSWSWASLDIVNDAQCRFWWPRESLSTNPIIYEDGATSRPVCTVQEAICQLKTDDLFGEVVGGSIDLGVLPVSAKIGTKSQGDESFSTVGDVAWTLDYVEDGTDVHICLADCSLDDDDLQMGDEVYCAPIMEAISESGSDRGRLVLKCVLGGSEFRRRGFCVLRKKNPSWDRANSPLPMVRPLGHIYPDLTTPEYAEKVQSYALLYNPSAERRIRII</sequence>
<dbReference type="AlphaFoldDB" id="A0A135T0E1"/>
<evidence type="ECO:0000313" key="2">
    <source>
        <dbReference type="EMBL" id="KXH41609.1"/>
    </source>
</evidence>
<organism evidence="2 3">
    <name type="scientific">Colletotrichum salicis</name>
    <dbReference type="NCBI Taxonomy" id="1209931"/>
    <lineage>
        <taxon>Eukaryota</taxon>
        <taxon>Fungi</taxon>
        <taxon>Dikarya</taxon>
        <taxon>Ascomycota</taxon>
        <taxon>Pezizomycotina</taxon>
        <taxon>Sordariomycetes</taxon>
        <taxon>Hypocreomycetidae</taxon>
        <taxon>Glomerellales</taxon>
        <taxon>Glomerellaceae</taxon>
        <taxon>Colletotrichum</taxon>
        <taxon>Colletotrichum acutatum species complex</taxon>
    </lineage>
</organism>
<feature type="domain" description="Heterokaryon incompatibility" evidence="1">
    <location>
        <begin position="170"/>
        <end position="281"/>
    </location>
</feature>
<dbReference type="Proteomes" id="UP000070121">
    <property type="component" value="Unassembled WGS sequence"/>
</dbReference>
<dbReference type="InterPro" id="IPR010730">
    <property type="entry name" value="HET"/>
</dbReference>
<dbReference type="OrthoDB" id="4813253at2759"/>
<comment type="caution">
    <text evidence="2">The sequence shown here is derived from an EMBL/GenBank/DDBJ whole genome shotgun (WGS) entry which is preliminary data.</text>
</comment>
<dbReference type="EMBL" id="JFFI01002156">
    <property type="protein sequence ID" value="KXH41609.1"/>
    <property type="molecule type" value="Genomic_DNA"/>
</dbReference>
<evidence type="ECO:0000259" key="1">
    <source>
        <dbReference type="Pfam" id="PF06985"/>
    </source>
</evidence>
<protein>
    <recommendedName>
        <fullName evidence="1">Heterokaryon incompatibility domain-containing protein</fullName>
    </recommendedName>
</protein>